<dbReference type="GO" id="GO:0000932">
    <property type="term" value="C:P-body"/>
    <property type="evidence" value="ECO:0007669"/>
    <property type="project" value="UniProtKB-SubCell"/>
</dbReference>
<comment type="subcellular location">
    <subcellularLocation>
        <location evidence="1">Cytoplasm</location>
        <location evidence="1">P-body</location>
    </subcellularLocation>
</comment>
<comment type="caution">
    <text evidence="8">The sequence shown here is derived from an EMBL/GenBank/DDBJ whole genome shotgun (WGS) entry which is preliminary data.</text>
</comment>
<dbReference type="PANTHER" id="PTHR15598">
    <property type="entry name" value="ENHANCER OF MRNA-DECAPPING PROTEIN 4"/>
    <property type="match status" value="1"/>
</dbReference>
<feature type="compositionally biased region" description="Basic and acidic residues" evidence="6">
    <location>
        <begin position="47"/>
        <end position="56"/>
    </location>
</feature>
<evidence type="ECO:0000256" key="3">
    <source>
        <dbReference type="ARBA" id="ARBA00022490"/>
    </source>
</evidence>
<keyword evidence="5" id="KW-0677">Repeat</keyword>
<feature type="region of interest" description="Disordered" evidence="6">
    <location>
        <begin position="25"/>
        <end position="56"/>
    </location>
</feature>
<feature type="compositionally biased region" description="Polar residues" evidence="6">
    <location>
        <begin position="1069"/>
        <end position="1082"/>
    </location>
</feature>
<comment type="similarity">
    <text evidence="2">Belongs to the WD repeat EDC4 family.</text>
</comment>
<evidence type="ECO:0000259" key="7">
    <source>
        <dbReference type="Pfam" id="PF24106"/>
    </source>
</evidence>
<evidence type="ECO:0000313" key="8">
    <source>
        <dbReference type="EMBL" id="KAK2066200.1"/>
    </source>
</evidence>
<evidence type="ECO:0000256" key="4">
    <source>
        <dbReference type="ARBA" id="ARBA00022574"/>
    </source>
</evidence>
<organism evidence="8 9">
    <name type="scientific">Phyllachora maydis</name>
    <dbReference type="NCBI Taxonomy" id="1825666"/>
    <lineage>
        <taxon>Eukaryota</taxon>
        <taxon>Fungi</taxon>
        <taxon>Dikarya</taxon>
        <taxon>Ascomycota</taxon>
        <taxon>Pezizomycotina</taxon>
        <taxon>Sordariomycetes</taxon>
        <taxon>Sordariomycetidae</taxon>
        <taxon>Phyllachorales</taxon>
        <taxon>Phyllachoraceae</taxon>
        <taxon>Phyllachora</taxon>
    </lineage>
</organism>
<feature type="domain" description="EDC4-like protein pdc1 beta-propeller" evidence="7">
    <location>
        <begin position="207"/>
        <end position="553"/>
    </location>
</feature>
<dbReference type="InterPro" id="IPR036322">
    <property type="entry name" value="WD40_repeat_dom_sf"/>
</dbReference>
<proteinExistence type="inferred from homology"/>
<dbReference type="FunFam" id="2.130.10.10:FF:000817">
    <property type="entry name" value="WGS project CABT00000000 data, contig 2.15"/>
    <property type="match status" value="1"/>
</dbReference>
<dbReference type="InterPro" id="IPR045152">
    <property type="entry name" value="EDC4-like"/>
</dbReference>
<name>A0AAD9HW56_9PEZI</name>
<dbReference type="Pfam" id="PF24106">
    <property type="entry name" value="Beta-prop_EDC4L"/>
    <property type="match status" value="1"/>
</dbReference>
<reference evidence="8" key="1">
    <citation type="journal article" date="2023" name="Mol. Plant Microbe Interact.">
        <title>Elucidating the Obligate Nature and Biological Capacity of an Invasive Fungal Corn Pathogen.</title>
        <authorList>
            <person name="MacCready J.S."/>
            <person name="Roggenkamp E.M."/>
            <person name="Gdanetz K."/>
            <person name="Chilvers M.I."/>
        </authorList>
    </citation>
    <scope>NUCLEOTIDE SEQUENCE</scope>
    <source>
        <strain evidence="8">PM02</strain>
    </source>
</reference>
<evidence type="ECO:0000256" key="5">
    <source>
        <dbReference type="ARBA" id="ARBA00022737"/>
    </source>
</evidence>
<evidence type="ECO:0000313" key="9">
    <source>
        <dbReference type="Proteomes" id="UP001217918"/>
    </source>
</evidence>
<keyword evidence="4" id="KW-0853">WD repeat</keyword>
<gene>
    <name evidence="8" type="ORF">P8C59_000035</name>
</gene>
<feature type="region of interest" description="Disordered" evidence="6">
    <location>
        <begin position="1069"/>
        <end position="1091"/>
    </location>
</feature>
<dbReference type="PANTHER" id="PTHR15598:SF5">
    <property type="entry name" value="ENHANCER OF MRNA-DECAPPING PROTEIN 4"/>
    <property type="match status" value="1"/>
</dbReference>
<keyword evidence="3" id="KW-0963">Cytoplasm</keyword>
<keyword evidence="9" id="KW-1185">Reference proteome</keyword>
<feature type="region of interest" description="Disordered" evidence="6">
    <location>
        <begin position="719"/>
        <end position="756"/>
    </location>
</feature>
<dbReference type="GO" id="GO:0031087">
    <property type="term" value="P:deadenylation-independent decapping of nuclear-transcribed mRNA"/>
    <property type="evidence" value="ECO:0007669"/>
    <property type="project" value="InterPro"/>
</dbReference>
<sequence length="1301" mass="142704">MTANPTSLNEGQNKSKSLRLRLVYGRPGTRANPRIVSSRHPLPSVHDSPRSHKESVTEAVSHLAERADTEAQEAIARAEKEIALAEKEQHEAGEGIARDLENLMTAKSDQESLQSAQIAATAIKKELDKEDNQSVLEDHLDADGAEAVKHFIDEAAQASQSRGMVADSWESADADEIVVLEEGSSPVKVYNLPMKPWISITIQASEERATFPVDGILDIARLKKEFDQVDRNLVSSTEVHLTYGMSKAGGFRVIRQEDGKDARLFTDTQDRIFNVAMSVSAPGLSPKESVLCTGVSGTVYWVELTNGDRSHLDDTNPEQYGFALPPITAHEGDTPGGVLKTRARISAAHPEFFAVGRGKAIHIVWPHFVFRHNLFKSGHDRIVDTEKLLQQCSLKINTGKAGKDFTFSQDDTMVVSLDKSGRVKFWDVRDLTAADSSDPARPLPAHSSLEVKEPLMTLTTTPDREKAWPTSVLLLDKFRPYQRRTALRYMIVGMKQNHTLQLWDLALGKAVQEINFPHSNESDGVCSIAYHAPTSMIVVGHPTRNSIYFLHLSAPKYTLKTLSQVEFMQRLHAKDASIPSPDVTAVISGIREFSMAPKGLLRSCSILENPAAQGSGGEPVLFELYAMHSKGVTAFCVKQAELGWSGDNKIISPVDAVEAGMAKVSKLAAPDAIQPESHTAPQIRIATRNSRDLLQKASSSQGDELKNMALQTPVRLVERPKEREAALETPPPAYTPGEKVEKRNRKKKGAATDAATTTTTTTMVARAGGAGAGATSFEFAAGPSSGSATGLGALPGAPKREALPTNGDVTRTTAQLKAVPTKLISRNGNVENPPTTTTSALRGNQEFEQLIANKLRIMETQILDGVEAHADTLLHDLSSKLQEMLKLRDQEFAVHQATLLDTVSKVLTTNTDDALAKIVRAQFDKTVVPLISDQFFKMADTLGGRISKSLKQDVHQAIPAAINQALQQPDVLKSYLDRIASEIIAHTNAQTPKAVNSAVVRMLPNSLAKFSSDLLADMDEKLAQQQRNFDDKLGKVVEQVSHLADTVKNVANSQLLVQQDVRALTQLFQQRTQQSPSTSHPTAVSAAHHHTQIPTQEMLSHEPFYAHGAPYSHRKHQDRQVVRQPMVPQQRAREDLANTVAKVMDLMRDHNYEQAAISWITAGDENMDEVFKNAILPFGTSFVPEMSPLLMLTVAQLLTKQLNPEAELHNGESHVLRSKLSLIDALIQQFAIHLPNQDMQIVQVAPDVMSDIHGTIEKVFLHLGAAAPTDPYLKKLHEMAQSVKRIISYAKERGDDYSPAY</sequence>
<protein>
    <recommendedName>
        <fullName evidence="7">EDC4-like protein pdc1 beta-propeller domain-containing protein</fullName>
    </recommendedName>
</protein>
<evidence type="ECO:0000256" key="6">
    <source>
        <dbReference type="SAM" id="MobiDB-lite"/>
    </source>
</evidence>
<dbReference type="InterPro" id="IPR055393">
    <property type="entry name" value="Beta-prop_EDC4L"/>
</dbReference>
<dbReference type="InterPro" id="IPR015943">
    <property type="entry name" value="WD40/YVTN_repeat-like_dom_sf"/>
</dbReference>
<evidence type="ECO:0000256" key="1">
    <source>
        <dbReference type="ARBA" id="ARBA00004201"/>
    </source>
</evidence>
<dbReference type="SUPFAM" id="SSF50978">
    <property type="entry name" value="WD40 repeat-like"/>
    <property type="match status" value="1"/>
</dbReference>
<evidence type="ECO:0000256" key="2">
    <source>
        <dbReference type="ARBA" id="ARBA00009639"/>
    </source>
</evidence>
<dbReference type="EMBL" id="JAQQPM010000001">
    <property type="protein sequence ID" value="KAK2066200.1"/>
    <property type="molecule type" value="Genomic_DNA"/>
</dbReference>
<accession>A0AAD9HW56</accession>
<dbReference type="Proteomes" id="UP001217918">
    <property type="component" value="Unassembled WGS sequence"/>
</dbReference>
<dbReference type="Gene3D" id="2.130.10.10">
    <property type="entry name" value="YVTN repeat-like/Quinoprotein amine dehydrogenase"/>
    <property type="match status" value="1"/>
</dbReference>